<accession>A0A6M3J5Y5</accession>
<proteinExistence type="predicted"/>
<dbReference type="AlphaFoldDB" id="A0A6M3J5Y5"/>
<evidence type="ECO:0000313" key="2">
    <source>
        <dbReference type="EMBL" id="QJA83943.1"/>
    </source>
</evidence>
<protein>
    <submittedName>
        <fullName evidence="1">Uncharacterized protein</fullName>
    </submittedName>
</protein>
<name>A0A6M3J5Y5_9ZZZZ</name>
<organism evidence="1">
    <name type="scientific">viral metagenome</name>
    <dbReference type="NCBI Taxonomy" id="1070528"/>
    <lineage>
        <taxon>unclassified sequences</taxon>
        <taxon>metagenomes</taxon>
        <taxon>organismal metagenomes</taxon>
    </lineage>
</organism>
<evidence type="ECO:0000313" key="1">
    <source>
        <dbReference type="EMBL" id="QJA65243.1"/>
    </source>
</evidence>
<dbReference type="EMBL" id="MT141535">
    <property type="protein sequence ID" value="QJA65243.1"/>
    <property type="molecule type" value="Genomic_DNA"/>
</dbReference>
<sequence>MTERENALAWLAARSMSDEERADMERWMARMRAVGIYHDEPRFGQREYHGGYIWRRYTHVYLQR</sequence>
<gene>
    <name evidence="2" type="ORF">MM415A00243_0005</name>
    <name evidence="1" type="ORF">MM415B00422_0005</name>
</gene>
<reference evidence="1" key="1">
    <citation type="submission" date="2020-03" db="EMBL/GenBank/DDBJ databases">
        <title>The deep terrestrial virosphere.</title>
        <authorList>
            <person name="Holmfeldt K."/>
            <person name="Nilsson E."/>
            <person name="Simone D."/>
            <person name="Lopez-Fernandez M."/>
            <person name="Wu X."/>
            <person name="de Brujin I."/>
            <person name="Lundin D."/>
            <person name="Andersson A."/>
            <person name="Bertilsson S."/>
            <person name="Dopson M."/>
        </authorList>
    </citation>
    <scope>NUCLEOTIDE SEQUENCE</scope>
    <source>
        <strain evidence="2">MM415A00243</strain>
        <strain evidence="1">MM415B00422</strain>
    </source>
</reference>
<dbReference type="EMBL" id="MT142521">
    <property type="protein sequence ID" value="QJA83943.1"/>
    <property type="molecule type" value="Genomic_DNA"/>
</dbReference>